<evidence type="ECO:0000313" key="1">
    <source>
        <dbReference type="EMBL" id="MED6294332.1"/>
    </source>
</evidence>
<dbReference type="EMBL" id="JAHUTJ010075643">
    <property type="protein sequence ID" value="MED6294332.1"/>
    <property type="molecule type" value="Genomic_DNA"/>
</dbReference>
<dbReference type="Proteomes" id="UP001352852">
    <property type="component" value="Unassembled WGS sequence"/>
</dbReference>
<comment type="caution">
    <text evidence="1">The sequence shown here is derived from an EMBL/GenBank/DDBJ whole genome shotgun (WGS) entry which is preliminary data.</text>
</comment>
<protein>
    <submittedName>
        <fullName evidence="1">Uncharacterized protein</fullName>
    </submittedName>
</protein>
<proteinExistence type="predicted"/>
<organism evidence="1 2">
    <name type="scientific">Characodon lateralis</name>
    <dbReference type="NCBI Taxonomy" id="208331"/>
    <lineage>
        <taxon>Eukaryota</taxon>
        <taxon>Metazoa</taxon>
        <taxon>Chordata</taxon>
        <taxon>Craniata</taxon>
        <taxon>Vertebrata</taxon>
        <taxon>Euteleostomi</taxon>
        <taxon>Actinopterygii</taxon>
        <taxon>Neopterygii</taxon>
        <taxon>Teleostei</taxon>
        <taxon>Neoteleostei</taxon>
        <taxon>Acanthomorphata</taxon>
        <taxon>Ovalentaria</taxon>
        <taxon>Atherinomorphae</taxon>
        <taxon>Cyprinodontiformes</taxon>
        <taxon>Goodeidae</taxon>
        <taxon>Characodon</taxon>
    </lineage>
</organism>
<accession>A0ABU7F4G0</accession>
<sequence>MFANASPEPVLLPERRTRTNLNRRNNLDYLPAGNLSEPCLAEPVRPLTVLQPPASEALAVTSAAIHRSGLTSLSLVDQNPASFLSQAAAVVSPLHINKLPKWFSGCFF</sequence>
<evidence type="ECO:0000313" key="2">
    <source>
        <dbReference type="Proteomes" id="UP001352852"/>
    </source>
</evidence>
<name>A0ABU7F4G0_9TELE</name>
<keyword evidence="2" id="KW-1185">Reference proteome</keyword>
<reference evidence="1 2" key="1">
    <citation type="submission" date="2021-06" db="EMBL/GenBank/DDBJ databases">
        <authorList>
            <person name="Palmer J.M."/>
        </authorList>
    </citation>
    <scope>NUCLEOTIDE SEQUENCE [LARGE SCALE GENOMIC DNA]</scope>
    <source>
        <strain evidence="1 2">CL_MEX2019</strain>
        <tissue evidence="1">Muscle</tissue>
    </source>
</reference>
<gene>
    <name evidence="1" type="ORF">CHARACLAT_020082</name>
</gene>